<reference evidence="26" key="2">
    <citation type="submission" date="2025-09" db="UniProtKB">
        <authorList>
            <consortium name="Ensembl"/>
        </authorList>
    </citation>
    <scope>IDENTIFICATION</scope>
</reference>
<evidence type="ECO:0000256" key="13">
    <source>
        <dbReference type="ARBA" id="ARBA00023303"/>
    </source>
</evidence>
<dbReference type="SUPFAM" id="SSF55785">
    <property type="entry name" value="PYP-like sensor domain (PAS domain)"/>
    <property type="match status" value="1"/>
</dbReference>
<dbReference type="PRINTS" id="PR01465">
    <property type="entry name" value="ELKCHANNEL"/>
</dbReference>
<dbReference type="NCBIfam" id="TIGR00229">
    <property type="entry name" value="sensory_box"/>
    <property type="match status" value="1"/>
</dbReference>
<evidence type="ECO:0000256" key="9">
    <source>
        <dbReference type="ARBA" id="ARBA00022989"/>
    </source>
</evidence>
<evidence type="ECO:0000256" key="7">
    <source>
        <dbReference type="ARBA" id="ARBA00022882"/>
    </source>
</evidence>
<dbReference type="PROSITE" id="PS50042">
    <property type="entry name" value="CNMP_BINDING_3"/>
    <property type="match status" value="1"/>
</dbReference>
<feature type="region of interest" description="Disordered" evidence="22">
    <location>
        <begin position="721"/>
        <end position="746"/>
    </location>
</feature>
<keyword evidence="27" id="KW-1185">Reference proteome</keyword>
<feature type="transmembrane region" description="Helical" evidence="23">
    <location>
        <begin position="354"/>
        <end position="377"/>
    </location>
</feature>
<dbReference type="InterPro" id="IPR000595">
    <property type="entry name" value="cNMP-bd_dom"/>
</dbReference>
<feature type="domain" description="PAC" evidence="25">
    <location>
        <begin position="93"/>
        <end position="145"/>
    </location>
</feature>
<evidence type="ECO:0000256" key="16">
    <source>
        <dbReference type="ARBA" id="ARBA00061613"/>
    </source>
</evidence>
<feature type="region of interest" description="Disordered" evidence="22">
    <location>
        <begin position="1076"/>
        <end position="1107"/>
    </location>
</feature>
<evidence type="ECO:0000256" key="20">
    <source>
        <dbReference type="ARBA" id="ARBA00082965"/>
    </source>
</evidence>
<dbReference type="CTD" id="131096"/>
<evidence type="ECO:0000256" key="21">
    <source>
        <dbReference type="SAM" id="Coils"/>
    </source>
</evidence>
<feature type="compositionally biased region" description="Polar residues" evidence="22">
    <location>
        <begin position="1093"/>
        <end position="1107"/>
    </location>
</feature>
<gene>
    <name evidence="26" type="primary">KCNH8</name>
</gene>
<name>A0A8D2JC93_VARKO</name>
<dbReference type="GO" id="GO:0005886">
    <property type="term" value="C:plasma membrane"/>
    <property type="evidence" value="ECO:0007669"/>
    <property type="project" value="TreeGrafter"/>
</dbReference>
<keyword evidence="11 23" id="KW-0472">Membrane</keyword>
<evidence type="ECO:0000256" key="4">
    <source>
        <dbReference type="ARBA" id="ARBA00022538"/>
    </source>
</evidence>
<keyword evidence="12" id="KW-0325">Glycoprotein</keyword>
<evidence type="ECO:0000256" key="22">
    <source>
        <dbReference type="SAM" id="MobiDB-lite"/>
    </source>
</evidence>
<feature type="transmembrane region" description="Helical" evidence="23">
    <location>
        <begin position="418"/>
        <end position="436"/>
    </location>
</feature>
<feature type="region of interest" description="Disordered" evidence="22">
    <location>
        <begin position="807"/>
        <end position="845"/>
    </location>
</feature>
<dbReference type="AlphaFoldDB" id="A0A8D2JC93"/>
<comment type="function">
    <text evidence="15">Pore-forming (alpha) subunit of a voltage-gated delayed rectifier potassium channel that mediates outward-rectifying potassium currents. Elicits a slowly activating, non-inactivating and slowly deactivation outwards potassium current at depolarizating voltages from -30 mV to +50mV. Shows no obvious change in the activation rate from different holding potentials. Activation is strongly dependent on the pH of the external solution.</text>
</comment>
<comment type="similarity">
    <text evidence="16">Belongs to the potassium channel family. H (Eag) (TC 1.A.1.20) subfamily. Kv12.1/KCNH8 sub-subfamily.</text>
</comment>
<dbReference type="Pfam" id="PF00520">
    <property type="entry name" value="Ion_trans"/>
    <property type="match status" value="1"/>
</dbReference>
<evidence type="ECO:0000256" key="19">
    <source>
        <dbReference type="ARBA" id="ARBA00076369"/>
    </source>
</evidence>
<evidence type="ECO:0000256" key="18">
    <source>
        <dbReference type="ARBA" id="ARBA00075968"/>
    </source>
</evidence>
<keyword evidence="3" id="KW-0813">Transport</keyword>
<dbReference type="CDD" id="cd00130">
    <property type="entry name" value="PAS"/>
    <property type="match status" value="1"/>
</dbReference>
<dbReference type="Gene3D" id="1.10.287.70">
    <property type="match status" value="1"/>
</dbReference>
<evidence type="ECO:0000259" key="25">
    <source>
        <dbReference type="PROSITE" id="PS50113"/>
    </source>
</evidence>
<dbReference type="InterPro" id="IPR000700">
    <property type="entry name" value="PAS-assoc_C"/>
</dbReference>
<feature type="transmembrane region" description="Helical" evidence="23">
    <location>
        <begin position="257"/>
        <end position="276"/>
    </location>
</feature>
<dbReference type="PANTHER" id="PTHR10217:SF380">
    <property type="entry name" value="POTASSIUM VOLTAGE-GATED CHANNEL SUBFAMILY H MEMBER 8"/>
    <property type="match status" value="1"/>
</dbReference>
<dbReference type="Gene3D" id="2.60.120.10">
    <property type="entry name" value="Jelly Rolls"/>
    <property type="match status" value="1"/>
</dbReference>
<dbReference type="GO" id="GO:0005251">
    <property type="term" value="F:delayed rectifier potassium channel activity"/>
    <property type="evidence" value="ECO:0007669"/>
    <property type="project" value="UniProtKB-ARBA"/>
</dbReference>
<dbReference type="SUPFAM" id="SSF81324">
    <property type="entry name" value="Voltage-gated potassium channels"/>
    <property type="match status" value="1"/>
</dbReference>
<evidence type="ECO:0000256" key="10">
    <source>
        <dbReference type="ARBA" id="ARBA00023065"/>
    </source>
</evidence>
<dbReference type="Proteomes" id="UP000694545">
    <property type="component" value="Unplaced"/>
</dbReference>
<dbReference type="PRINTS" id="PR01463">
    <property type="entry name" value="EAGCHANLFMLY"/>
</dbReference>
<protein>
    <recommendedName>
        <fullName evidence="17">Voltage-gated delayed rectifier potassium channel KCNH8</fullName>
    </recommendedName>
    <alternativeName>
        <fullName evidence="19">Ether-a-go-go-like potassium channel 3</fullName>
    </alternativeName>
    <alternativeName>
        <fullName evidence="18">Potassium voltage-gated channel subfamily H member 8</fullName>
    </alternativeName>
    <alternativeName>
        <fullName evidence="20">Voltage-gated potassium channel subunit Kv12.1</fullName>
    </alternativeName>
</protein>
<keyword evidence="10" id="KW-0406">Ion transport</keyword>
<dbReference type="Gene3D" id="1.10.1200.260">
    <property type="match status" value="1"/>
</dbReference>
<feature type="transmembrane region" description="Helical" evidence="23">
    <location>
        <begin position="448"/>
        <end position="472"/>
    </location>
</feature>
<keyword evidence="6" id="KW-0631">Potassium channel</keyword>
<organism evidence="26 27">
    <name type="scientific">Varanus komodoensis</name>
    <name type="common">Komodo dragon</name>
    <dbReference type="NCBI Taxonomy" id="61221"/>
    <lineage>
        <taxon>Eukaryota</taxon>
        <taxon>Metazoa</taxon>
        <taxon>Chordata</taxon>
        <taxon>Craniata</taxon>
        <taxon>Vertebrata</taxon>
        <taxon>Euteleostomi</taxon>
        <taxon>Lepidosauria</taxon>
        <taxon>Squamata</taxon>
        <taxon>Bifurcata</taxon>
        <taxon>Unidentata</taxon>
        <taxon>Episquamata</taxon>
        <taxon>Toxicofera</taxon>
        <taxon>Anguimorpha</taxon>
        <taxon>Paleoanguimorpha</taxon>
        <taxon>Varanoidea</taxon>
        <taxon>Varanidae</taxon>
        <taxon>Varanus</taxon>
    </lineage>
</organism>
<dbReference type="Pfam" id="PF00027">
    <property type="entry name" value="cNMP_binding"/>
    <property type="match status" value="1"/>
</dbReference>
<comment type="subcellular location">
    <subcellularLocation>
        <location evidence="1">Membrane</location>
        <topology evidence="1">Multi-pass membrane protein</topology>
    </subcellularLocation>
</comment>
<keyword evidence="7" id="KW-0851">Voltage-gated channel</keyword>
<dbReference type="FunFam" id="3.30.450.20:FF:000118">
    <property type="entry name" value="Potassium voltage-gated channel subfamily H member 8"/>
    <property type="match status" value="1"/>
</dbReference>
<comment type="catalytic activity">
    <reaction evidence="14">
        <text>K(+)(in) = K(+)(out)</text>
        <dbReference type="Rhea" id="RHEA:29463"/>
        <dbReference type="ChEBI" id="CHEBI:29103"/>
    </reaction>
</comment>
<dbReference type="PROSITE" id="PS50113">
    <property type="entry name" value="PAC"/>
    <property type="match status" value="1"/>
</dbReference>
<dbReference type="GeneID" id="123033060"/>
<evidence type="ECO:0000256" key="3">
    <source>
        <dbReference type="ARBA" id="ARBA00022448"/>
    </source>
</evidence>
<evidence type="ECO:0000256" key="17">
    <source>
        <dbReference type="ARBA" id="ARBA00074384"/>
    </source>
</evidence>
<feature type="transmembrane region" description="Helical" evidence="23">
    <location>
        <begin position="212"/>
        <end position="237"/>
    </location>
</feature>
<feature type="coiled-coil region" evidence="21">
    <location>
        <begin position="853"/>
        <end position="901"/>
    </location>
</feature>
<dbReference type="PANTHER" id="PTHR10217">
    <property type="entry name" value="VOLTAGE AND LIGAND GATED POTASSIUM CHANNEL"/>
    <property type="match status" value="1"/>
</dbReference>
<feature type="domain" description="Cyclic nucleotide-binding" evidence="24">
    <location>
        <begin position="550"/>
        <end position="667"/>
    </location>
</feature>
<evidence type="ECO:0000256" key="15">
    <source>
        <dbReference type="ARBA" id="ARBA00059583"/>
    </source>
</evidence>
<keyword evidence="8" id="KW-0630">Potassium</keyword>
<keyword evidence="9 23" id="KW-1133">Transmembrane helix</keyword>
<dbReference type="Gene3D" id="3.30.450.20">
    <property type="entry name" value="PAS domain"/>
    <property type="match status" value="1"/>
</dbReference>
<evidence type="ECO:0000259" key="24">
    <source>
        <dbReference type="PROSITE" id="PS50042"/>
    </source>
</evidence>
<evidence type="ECO:0000256" key="14">
    <source>
        <dbReference type="ARBA" id="ARBA00034430"/>
    </source>
</evidence>
<dbReference type="InterPro" id="IPR001610">
    <property type="entry name" value="PAC"/>
</dbReference>
<evidence type="ECO:0000313" key="26">
    <source>
        <dbReference type="Ensembl" id="ENSVKKP00000009742.1"/>
    </source>
</evidence>
<dbReference type="InterPro" id="IPR005821">
    <property type="entry name" value="Ion_trans_dom"/>
</dbReference>
<reference evidence="26" key="1">
    <citation type="submission" date="2025-08" db="UniProtKB">
        <authorList>
            <consortium name="Ensembl"/>
        </authorList>
    </citation>
    <scope>IDENTIFICATION</scope>
</reference>
<accession>A0A8D2JC93</accession>
<dbReference type="CDD" id="cd00038">
    <property type="entry name" value="CAP_ED"/>
    <property type="match status" value="1"/>
</dbReference>
<evidence type="ECO:0000256" key="8">
    <source>
        <dbReference type="ARBA" id="ARBA00022958"/>
    </source>
</evidence>
<dbReference type="SMART" id="SM00086">
    <property type="entry name" value="PAC"/>
    <property type="match status" value="1"/>
</dbReference>
<dbReference type="InterPro" id="IPR050818">
    <property type="entry name" value="KCNH_animal-type"/>
</dbReference>
<evidence type="ECO:0000256" key="12">
    <source>
        <dbReference type="ARBA" id="ARBA00023180"/>
    </source>
</evidence>
<proteinExistence type="inferred from homology"/>
<evidence type="ECO:0000313" key="27">
    <source>
        <dbReference type="Proteomes" id="UP000694545"/>
    </source>
</evidence>
<dbReference type="Pfam" id="PF13426">
    <property type="entry name" value="PAS_9"/>
    <property type="match status" value="1"/>
</dbReference>
<keyword evidence="4" id="KW-0633">Potassium transport</keyword>
<dbReference type="InterPro" id="IPR014710">
    <property type="entry name" value="RmlC-like_jellyroll"/>
</dbReference>
<keyword evidence="21" id="KW-0175">Coiled coil</keyword>
<dbReference type="InterPro" id="IPR003938">
    <property type="entry name" value="K_chnl_volt-dep_EAG/ELK/ERG"/>
</dbReference>
<dbReference type="InterPro" id="IPR035965">
    <property type="entry name" value="PAS-like_dom_sf"/>
</dbReference>
<dbReference type="InterPro" id="IPR018490">
    <property type="entry name" value="cNMP-bd_dom_sf"/>
</dbReference>
<dbReference type="RefSeq" id="XP_044305341.1">
    <property type="nucleotide sequence ID" value="XM_044449406.1"/>
</dbReference>
<dbReference type="OrthoDB" id="432483at2759"/>
<feature type="compositionally biased region" description="Low complexity" evidence="22">
    <location>
        <begin position="736"/>
        <end position="746"/>
    </location>
</feature>
<keyword evidence="5 23" id="KW-0812">Transmembrane</keyword>
<dbReference type="SMART" id="SM00100">
    <property type="entry name" value="cNMP"/>
    <property type="match status" value="1"/>
</dbReference>
<dbReference type="KEGG" id="vko:123033060"/>
<dbReference type="Ensembl" id="ENSVKKT00000009986.1">
    <property type="protein sequence ID" value="ENSVKKP00000009742.1"/>
    <property type="gene ID" value="ENSVKKG00000006877.1"/>
</dbReference>
<comment type="subunit">
    <text evidence="2">The potassium channel is probably composed of a homo- or heterotetrameric complex of pore-forming alpha subunits that can associate with modulating beta subunits.</text>
</comment>
<dbReference type="GO" id="GO:0034702">
    <property type="term" value="C:monoatomic ion channel complex"/>
    <property type="evidence" value="ECO:0007669"/>
    <property type="project" value="UniProtKB-KW"/>
</dbReference>
<sequence>MPVMKGLLAPQNTFLDTIATRFDGTHSNFILANAQVAKGFPIVYCSDGFCELSGFARTEVMQKSCSCKFLYGAETNEQMILQIEKSLEEKIEFKGEIMFYKKNGSSFWCLLDIVPIKNEKGDVVLFLASFKDITDTKVKISSDDKKEEKFKGRGRAGSHFDSARRRSRAVLYHISGHLQRREKNKLKINNNVFVDKPAFPEYKVSDAKKSKFILLHFSTFKAGWDWLILLATFYVAVTVPYNVCFIGNDDLSTTRSTTVSDIAVEILFIIDIILNFRTTYVSKSGQVIFEARSICIHYVTTWFIIDLIAALPFDLLYAFNVNVVSIVHLLKTVRLLRLLRLLQKLDRYSQHSTIVLTLLMSMFALLAHWMACIWYVIGKKEMEKKPFTWDIGWLHELGKRLESPYYGNNTSGGPSLRSAYIAALYFTLSSLTSVGFGNVSANTDAEKIFSICTMLIGALMHALVFGNVTAIIQRMYSRWSLYHTRTKDLKDFIRVHHLPQQLKQRMLEYFQTTWSVNNGIDSNELLKDFPDELRSDITMHLNKEILQLSLFACASRGCLRSLSLHIKTSFCAPGEYLLRQGDALQAIYFVCSGSMEVLKDSMVLAILGKGDLIGANLSIKDQVIKTNADVKALTYCDLQCIILKGLFEVLDLYPEYAHKFVEEIQHDLTYNLREGHESDVITRLSNKSAICQADPKGNGSITKRLPSIVEDEEEEEEVAEEEAATLSPVHTRSTASSQQKKSGSNKSYLGINLKQLASGTVPFHSPIRVCSTNSSRTKHETEIHYYSKRREKNLKLHLSSLNSIGPPELSPRIVDGTEDGNNNEESQAFDFGSEQLRQDSRASPAIRENEVGAAVLVIKAEETKQQINRLNNEVTALTQEVSQLSKDMKNVMHLLENLLAQKSPEFCAVHGPAISSSKENLQTRTSWTTHQPCLHMQVPSVTCTKAQLCHSNTIAAIWNMDPASVGHSPQRTEPHIKNSTDSEFYYTPSLQYSPSHYHVIQKDHLPFVSCTSPHSDTTLTPLQSISATLSSSMCSSSETSLHLVLPSRSEEGSFSQGAVSSLSLENLPGSWDLEGTTGAASAQSSEEVPLEVKTSTVDVHDSQAINA</sequence>
<dbReference type="FunFam" id="1.10.1200.260:FF:000002">
    <property type="entry name" value="Potassium voltage-gated channel subfamily H member 8"/>
    <property type="match status" value="1"/>
</dbReference>
<dbReference type="SUPFAM" id="SSF51206">
    <property type="entry name" value="cAMP-binding domain-like"/>
    <property type="match status" value="1"/>
</dbReference>
<keyword evidence="13" id="KW-0407">Ion channel</keyword>
<feature type="transmembrane region" description="Helical" evidence="23">
    <location>
        <begin position="315"/>
        <end position="333"/>
    </location>
</feature>
<dbReference type="InterPro" id="IPR003950">
    <property type="entry name" value="K_chnl_volt-dep_ELK"/>
</dbReference>
<evidence type="ECO:0000256" key="23">
    <source>
        <dbReference type="SAM" id="Phobius"/>
    </source>
</evidence>
<evidence type="ECO:0000256" key="2">
    <source>
        <dbReference type="ARBA" id="ARBA00011552"/>
    </source>
</evidence>
<dbReference type="FunFam" id="2.60.120.10:FF:000014">
    <property type="entry name" value="Potassium voltage-gated channel, subfamily H (Eag-related), member 4"/>
    <property type="match status" value="1"/>
</dbReference>
<dbReference type="GO" id="GO:0042391">
    <property type="term" value="P:regulation of membrane potential"/>
    <property type="evidence" value="ECO:0007669"/>
    <property type="project" value="TreeGrafter"/>
</dbReference>
<evidence type="ECO:0000256" key="1">
    <source>
        <dbReference type="ARBA" id="ARBA00004141"/>
    </source>
</evidence>
<evidence type="ECO:0000256" key="11">
    <source>
        <dbReference type="ARBA" id="ARBA00023136"/>
    </source>
</evidence>
<dbReference type="OMA" id="SWDREGM"/>
<evidence type="ECO:0000256" key="5">
    <source>
        <dbReference type="ARBA" id="ARBA00022692"/>
    </source>
</evidence>
<evidence type="ECO:0000256" key="6">
    <source>
        <dbReference type="ARBA" id="ARBA00022826"/>
    </source>
</evidence>
<dbReference type="InterPro" id="IPR000014">
    <property type="entry name" value="PAS"/>
</dbReference>